<proteinExistence type="predicted"/>
<evidence type="ECO:0000313" key="3">
    <source>
        <dbReference type="Proteomes" id="UP000054047"/>
    </source>
</evidence>
<dbReference type="AlphaFoldDB" id="A0A0C2C8M5"/>
<name>A0A0C2C8M5_9BILA</name>
<protein>
    <submittedName>
        <fullName evidence="2">Uncharacterized protein</fullName>
    </submittedName>
</protein>
<feature type="region of interest" description="Disordered" evidence="1">
    <location>
        <begin position="168"/>
        <end position="202"/>
    </location>
</feature>
<evidence type="ECO:0000313" key="2">
    <source>
        <dbReference type="EMBL" id="KIH52693.1"/>
    </source>
</evidence>
<evidence type="ECO:0000256" key="1">
    <source>
        <dbReference type="SAM" id="MobiDB-lite"/>
    </source>
</evidence>
<sequence length="365" mass="42001">MHGRDPQLIADIALKLPSPSFYDVESYKNHLIYNLSIAWKENQKRIAHSVNHHKTEYDKHVNPNSDVNIGSIVLVREDANQPKLSHDWKGPYRVIELSKPNVVISPVGSPSKQEKLHLNRLKLYTHRVEIPSLITEHKEDSRLINEENEPVPLRRSERLKMEQDELGYGDEIPKTPRSDGASEFEFGYDGNIKDETTETDERISSLEAQLRELKELLERNIGERRNAKTPQEKKRISRKIAKTIRISRNDPPSLPNIAENSEEKENSNNSSKNRTQPPDLVVERIMYCRFCGEEGYSDSCRNVISVLRRAEIARRDHLCPICLKPHSGKCRKQLSCVYCGGNDHHRALCHSIKAYDNRGEIGHHC</sequence>
<organism evidence="2 3">
    <name type="scientific">Ancylostoma duodenale</name>
    <dbReference type="NCBI Taxonomy" id="51022"/>
    <lineage>
        <taxon>Eukaryota</taxon>
        <taxon>Metazoa</taxon>
        <taxon>Ecdysozoa</taxon>
        <taxon>Nematoda</taxon>
        <taxon>Chromadorea</taxon>
        <taxon>Rhabditida</taxon>
        <taxon>Rhabditina</taxon>
        <taxon>Rhabditomorpha</taxon>
        <taxon>Strongyloidea</taxon>
        <taxon>Ancylostomatidae</taxon>
        <taxon>Ancylostomatinae</taxon>
        <taxon>Ancylostoma</taxon>
    </lineage>
</organism>
<gene>
    <name evidence="2" type="ORF">ANCDUO_17204</name>
</gene>
<dbReference type="Proteomes" id="UP000054047">
    <property type="component" value="Unassembled WGS sequence"/>
</dbReference>
<reference evidence="2 3" key="1">
    <citation type="submission" date="2013-12" db="EMBL/GenBank/DDBJ databases">
        <title>Draft genome of the parsitic nematode Ancylostoma duodenale.</title>
        <authorList>
            <person name="Mitreva M."/>
        </authorList>
    </citation>
    <scope>NUCLEOTIDE SEQUENCE [LARGE SCALE GENOMIC DNA]</scope>
    <source>
        <strain evidence="2 3">Zhejiang</strain>
    </source>
</reference>
<feature type="compositionally biased region" description="Basic and acidic residues" evidence="1">
    <location>
        <begin position="191"/>
        <end position="202"/>
    </location>
</feature>
<accession>A0A0C2C8M5</accession>
<feature type="region of interest" description="Disordered" evidence="1">
    <location>
        <begin position="221"/>
        <end position="276"/>
    </location>
</feature>
<keyword evidence="3" id="KW-1185">Reference proteome</keyword>
<feature type="compositionally biased region" description="Basic and acidic residues" evidence="1">
    <location>
        <begin position="221"/>
        <end position="234"/>
    </location>
</feature>
<dbReference type="EMBL" id="KN743013">
    <property type="protein sequence ID" value="KIH52693.1"/>
    <property type="molecule type" value="Genomic_DNA"/>
</dbReference>